<dbReference type="Pfam" id="PF13426">
    <property type="entry name" value="PAS_9"/>
    <property type="match status" value="1"/>
</dbReference>
<evidence type="ECO:0000259" key="8">
    <source>
        <dbReference type="PROSITE" id="PS50109"/>
    </source>
</evidence>
<feature type="domain" description="PAC" evidence="10">
    <location>
        <begin position="655"/>
        <end position="706"/>
    </location>
</feature>
<dbReference type="PROSITE" id="PS50113">
    <property type="entry name" value="PAC"/>
    <property type="match status" value="5"/>
</dbReference>
<accession>A0A9X2U484</accession>
<feature type="region of interest" description="Disordered" evidence="6">
    <location>
        <begin position="274"/>
        <end position="316"/>
    </location>
</feature>
<feature type="domain" description="PAS" evidence="9">
    <location>
        <begin position="993"/>
        <end position="1063"/>
    </location>
</feature>
<evidence type="ECO:0000256" key="1">
    <source>
        <dbReference type="ARBA" id="ARBA00000085"/>
    </source>
</evidence>
<dbReference type="Proteomes" id="UP001155034">
    <property type="component" value="Unassembled WGS sequence"/>
</dbReference>
<feature type="region of interest" description="Disordered" evidence="6">
    <location>
        <begin position="336"/>
        <end position="421"/>
    </location>
</feature>
<dbReference type="InterPro" id="IPR031621">
    <property type="entry name" value="HisKA_7TM"/>
</dbReference>
<feature type="domain" description="PAC" evidence="10">
    <location>
        <begin position="1305"/>
        <end position="1360"/>
    </location>
</feature>
<dbReference type="InterPro" id="IPR003594">
    <property type="entry name" value="HATPase_dom"/>
</dbReference>
<keyword evidence="4" id="KW-0808">Transferase</keyword>
<dbReference type="Gene3D" id="1.10.287.130">
    <property type="match status" value="1"/>
</dbReference>
<dbReference type="InterPro" id="IPR005467">
    <property type="entry name" value="His_kinase_dom"/>
</dbReference>
<feature type="domain" description="PAC" evidence="10">
    <location>
        <begin position="929"/>
        <end position="999"/>
    </location>
</feature>
<feature type="compositionally biased region" description="Basic and acidic residues" evidence="6">
    <location>
        <begin position="235"/>
        <end position="253"/>
    </location>
</feature>
<dbReference type="InterPro" id="IPR004358">
    <property type="entry name" value="Sig_transdc_His_kin-like_C"/>
</dbReference>
<dbReference type="InterPro" id="IPR003661">
    <property type="entry name" value="HisK_dim/P_dom"/>
</dbReference>
<feature type="region of interest" description="Disordered" evidence="6">
    <location>
        <begin position="728"/>
        <end position="757"/>
    </location>
</feature>
<evidence type="ECO:0000313" key="11">
    <source>
        <dbReference type="EMBL" id="MCS3866583.1"/>
    </source>
</evidence>
<dbReference type="RefSeq" id="WP_259084158.1">
    <property type="nucleotide sequence ID" value="NZ_JANTYZ010000015.1"/>
</dbReference>
<dbReference type="SMART" id="SM00388">
    <property type="entry name" value="HisKA"/>
    <property type="match status" value="1"/>
</dbReference>
<dbReference type="InterPro" id="IPR052162">
    <property type="entry name" value="Sensor_kinase/Photoreceptor"/>
</dbReference>
<evidence type="ECO:0000256" key="3">
    <source>
        <dbReference type="ARBA" id="ARBA00022553"/>
    </source>
</evidence>
<reference evidence="11" key="1">
    <citation type="submission" date="2022-08" db="EMBL/GenBank/DDBJ databases">
        <title>Genomic Encyclopedia of Type Strains, Phase V (KMG-V): Genome sequencing to study the core and pangenomes of soil and plant-associated prokaryotes.</title>
        <authorList>
            <person name="Whitman W."/>
        </authorList>
    </citation>
    <scope>NUCLEOTIDE SEQUENCE</scope>
    <source>
        <strain evidence="11">SP2016B</strain>
    </source>
</reference>
<feature type="compositionally biased region" description="Acidic residues" evidence="6">
    <location>
        <begin position="1558"/>
        <end position="1568"/>
    </location>
</feature>
<feature type="domain" description="PAS" evidence="9">
    <location>
        <begin position="579"/>
        <end position="653"/>
    </location>
</feature>
<dbReference type="SMART" id="SM00387">
    <property type="entry name" value="HATPase_c"/>
    <property type="match status" value="1"/>
</dbReference>
<dbReference type="SMART" id="SM00086">
    <property type="entry name" value="PAC"/>
    <property type="match status" value="5"/>
</dbReference>
<dbReference type="PROSITE" id="PS50109">
    <property type="entry name" value="HIS_KIN"/>
    <property type="match status" value="1"/>
</dbReference>
<dbReference type="Pfam" id="PF16927">
    <property type="entry name" value="HisKA_7TM"/>
    <property type="match status" value="1"/>
</dbReference>
<feature type="domain" description="PAS" evidence="9">
    <location>
        <begin position="456"/>
        <end position="500"/>
    </location>
</feature>
<keyword evidence="7" id="KW-0812">Transmembrane</keyword>
<dbReference type="Pfam" id="PF08447">
    <property type="entry name" value="PAS_3"/>
    <property type="match status" value="2"/>
</dbReference>
<dbReference type="EC" id="2.7.13.3" evidence="2"/>
<comment type="caution">
    <text evidence="11">The sequence shown here is derived from an EMBL/GenBank/DDBJ whole genome shotgun (WGS) entry which is preliminary data.</text>
</comment>
<feature type="domain" description="PAC" evidence="10">
    <location>
        <begin position="1176"/>
        <end position="1230"/>
    </location>
</feature>
<feature type="region of interest" description="Disordered" evidence="6">
    <location>
        <begin position="1359"/>
        <end position="1394"/>
    </location>
</feature>
<feature type="region of interest" description="Disordered" evidence="6">
    <location>
        <begin position="1544"/>
        <end position="1574"/>
    </location>
</feature>
<evidence type="ECO:0000256" key="6">
    <source>
        <dbReference type="SAM" id="MobiDB-lite"/>
    </source>
</evidence>
<feature type="domain" description="Histidine kinase" evidence="8">
    <location>
        <begin position="1406"/>
        <end position="1654"/>
    </location>
</feature>
<dbReference type="InterPro" id="IPR035965">
    <property type="entry name" value="PAS-like_dom_sf"/>
</dbReference>
<name>A0A9X2U484_9BACT</name>
<dbReference type="Gene3D" id="2.10.70.100">
    <property type="match status" value="1"/>
</dbReference>
<dbReference type="InterPro" id="IPR036890">
    <property type="entry name" value="HATPase_C_sf"/>
</dbReference>
<evidence type="ECO:0000259" key="10">
    <source>
        <dbReference type="PROSITE" id="PS50113"/>
    </source>
</evidence>
<evidence type="ECO:0000256" key="7">
    <source>
        <dbReference type="SAM" id="Phobius"/>
    </source>
</evidence>
<feature type="compositionally biased region" description="Acidic residues" evidence="6">
    <location>
        <begin position="375"/>
        <end position="390"/>
    </location>
</feature>
<keyword evidence="7" id="KW-1133">Transmembrane helix</keyword>
<sequence>MDALPTGDLAYLAYLLVFAVAAAGCLAGAWQARRQVSLPGVRRGLAGLLSASGLWALCHVGVLLSPGLGLKVAFYEAGLTVGFGTVFAWLWLCSAYSGRALHRRPSVRWAALAVFSAVTLTKLTNRWHGLYFSAEMSAGPFPHLAVDHHVIYWLTAGLSYALAAVGFCMLAEPLRRAQVGGGKLAGLFGLTALPLGANAIGYAGPYLLDLSHEPIGVAAFALGALALRGNPSGGSRKESCLEEASRAGREERPSLVLSAGGRIQNYNRAAAELIPALRGGTSRRETSPEGTPQEGIPKEGTPQEGIPEEGTPQEEEIAGRHLEEALPRLARALNGESPAAEPSGAEPSGAEPSGAELSGKNPSGKELEGKKGPEENEGPEDNEGPEENEELRENGRRSEEKFSAEKPSAEEKLLEVPAGGGEARYYRPVESQAGPGAGRLVVLQDVTERVLRRRERASRLEALFNQSPDMINVHDAEGRILEANPRFFEKTGHEEEDLQGMKVWDLDRSISREEAAELWAGMEPGDRRRLEGTYRRKDGSAFPVEVDIRRLRMQGKGQFMAISRDITDCKVAERKLRRERDRLETLFESLPSPVVRCRAEGGRATVEEANPAFAETFPIGQEEAEGQDLNDLLVPAGQKDAAAEIDRRAVEEGPVEHEVRRVAAGGEVRDFQLQVAGRRPEEGPPEIYAIYTDITDRKRRERRLQRAETLFQNAQDALFIVDVESGGASDGGASGSRDGAAREQGEPPGEGGLSFSVRRVNPAFEEKTGLESKDLRGQDPKEVFGAEVGAEIEEKYRECIRREEPMEYGEEVPIGGETTYWTTRIAPVAASGETQMIIGTAQNVTEDRRREETLRRQKSLLERTQKLAGAWEADLQAGEVNWSDRIYEIHEMEPGAEIDLEKGLSFYTPESRERLLEATETLVEEGRPYDLELQIETAEGNRRWIRVAGAPAEPSGGPAEGEITPAEGEITPAEEEITKVAGALQDITERKEEKRRRKQVISRVTDGILKVNSEWRVTLVNEQAEAAYGMSEEKMLGRSLWDVFGQLEGTRFEEVYRKAMRSREPAEIEEHYSGMGEWFDVQVYPNEDGGLDFYFRVITERKEREKALREAKRRYQTLIENFPDGGAYLFDEDLRYVLVGGEKIGAVGGPEEVIGSTVREVLPEEIAERQARCFRRALEGRRDEYEEMYRGRYYRVQALPVRGQDGEVTSGVAFAQDITEQKRRKEELERKNDLFERAQEIANVGAWEFDIGAQKHILTDQAYRIHGLPPGARMSPERSHRLYHPDDRQKAKEAFRQAVEEGKAYDIEARLITEDGEKRWVRTRGEPQWEDGSSEGEVVRVRGTIQDITGRKNRERDLRVAKEEAERSRKEAEEARREAEKAKEEAEEARREAEEASRLKSALLANMSHEIRTPLTSIIGFAEMLGREAAGLELPGDSPLPGYASTIERSGKRLLETLNGVLNLSKLQAGQMEMEAGLVDLPEQARLAAEELRPEAEEKGIGLELETGGGPAAFAEADEGGVQIVIRNLLSNAIKYTDEGGVTVRTYREDGDQKDGDQEGGDQEGGDQEDGHPQEDGQAVLEVEDTGIGMDPDLAEGLFEPFRQASEGLSREYEGTGIGLAVTREAVSQMGGSIEVDTQKGEGTCMTVRLPLAGAAGAA</sequence>
<dbReference type="InterPro" id="IPR001610">
    <property type="entry name" value="PAC"/>
</dbReference>
<feature type="transmembrane region" description="Helical" evidence="7">
    <location>
        <begin position="12"/>
        <end position="32"/>
    </location>
</feature>
<comment type="catalytic activity">
    <reaction evidence="1">
        <text>ATP + protein L-histidine = ADP + protein N-phospho-L-histidine.</text>
        <dbReference type="EC" id="2.7.13.3"/>
    </reaction>
</comment>
<feature type="compositionally biased region" description="Basic and acidic residues" evidence="6">
    <location>
        <begin position="363"/>
        <end position="374"/>
    </location>
</feature>
<feature type="transmembrane region" description="Helical" evidence="7">
    <location>
        <begin position="109"/>
        <end position="130"/>
    </location>
</feature>
<feature type="transmembrane region" description="Helical" evidence="7">
    <location>
        <begin position="77"/>
        <end position="97"/>
    </location>
</feature>
<dbReference type="EMBL" id="JANTYZ010000015">
    <property type="protein sequence ID" value="MCS3866583.1"/>
    <property type="molecule type" value="Genomic_DNA"/>
</dbReference>
<evidence type="ECO:0000256" key="4">
    <source>
        <dbReference type="ARBA" id="ARBA00022679"/>
    </source>
</evidence>
<feature type="transmembrane region" description="Helical" evidence="7">
    <location>
        <begin position="184"/>
        <end position="208"/>
    </location>
</feature>
<dbReference type="Gene3D" id="3.30.565.10">
    <property type="entry name" value="Histidine kinase-like ATPase, C-terminal domain"/>
    <property type="match status" value="1"/>
</dbReference>
<dbReference type="Gene3D" id="3.30.450.20">
    <property type="entry name" value="PAS domain"/>
    <property type="match status" value="7"/>
</dbReference>
<feature type="region of interest" description="Disordered" evidence="6">
    <location>
        <begin position="231"/>
        <end position="255"/>
    </location>
</feature>
<dbReference type="InterPro" id="IPR000014">
    <property type="entry name" value="PAS"/>
</dbReference>
<dbReference type="CDD" id="cd00082">
    <property type="entry name" value="HisKA"/>
    <property type="match status" value="1"/>
</dbReference>
<keyword evidence="5" id="KW-0418">Kinase</keyword>
<dbReference type="CDD" id="cd00130">
    <property type="entry name" value="PAS"/>
    <property type="match status" value="5"/>
</dbReference>
<dbReference type="Pfam" id="PF02518">
    <property type="entry name" value="HATPase_c"/>
    <property type="match status" value="1"/>
</dbReference>
<feature type="transmembrane region" description="Helical" evidence="7">
    <location>
        <begin position="150"/>
        <end position="172"/>
    </location>
</feature>
<dbReference type="Pfam" id="PF00512">
    <property type="entry name" value="HisKA"/>
    <property type="match status" value="1"/>
</dbReference>
<feature type="compositionally biased region" description="Basic and acidic residues" evidence="6">
    <location>
        <begin position="391"/>
        <end position="414"/>
    </location>
</feature>
<feature type="transmembrane region" description="Helical" evidence="7">
    <location>
        <begin position="44"/>
        <end position="65"/>
    </location>
</feature>
<dbReference type="Pfam" id="PF08448">
    <property type="entry name" value="PAS_4"/>
    <property type="match status" value="4"/>
</dbReference>
<dbReference type="CDD" id="cd16922">
    <property type="entry name" value="HATPase_EvgS-ArcB-TorS-like"/>
    <property type="match status" value="1"/>
</dbReference>
<dbReference type="InterPro" id="IPR013655">
    <property type="entry name" value="PAS_fold_3"/>
</dbReference>
<dbReference type="NCBIfam" id="TIGR00229">
    <property type="entry name" value="sensory_box"/>
    <property type="match status" value="6"/>
</dbReference>
<dbReference type="SUPFAM" id="SSF55785">
    <property type="entry name" value="PYP-like sensor domain (PAS domain)"/>
    <property type="match status" value="7"/>
</dbReference>
<dbReference type="PANTHER" id="PTHR43304">
    <property type="entry name" value="PHYTOCHROME-LIKE PROTEIN CPH1"/>
    <property type="match status" value="1"/>
</dbReference>
<proteinExistence type="predicted"/>
<feature type="domain" description="PAC" evidence="10">
    <location>
        <begin position="528"/>
        <end position="578"/>
    </location>
</feature>
<dbReference type="GO" id="GO:0000155">
    <property type="term" value="F:phosphorelay sensor kinase activity"/>
    <property type="evidence" value="ECO:0007669"/>
    <property type="project" value="InterPro"/>
</dbReference>
<dbReference type="PROSITE" id="PS50112">
    <property type="entry name" value="PAS"/>
    <property type="match status" value="3"/>
</dbReference>
<feature type="compositionally biased region" description="Basic and acidic residues" evidence="6">
    <location>
        <begin position="1546"/>
        <end position="1557"/>
    </location>
</feature>
<keyword evidence="7" id="KW-0472">Membrane</keyword>
<dbReference type="PRINTS" id="PR00344">
    <property type="entry name" value="BCTRLSENSOR"/>
</dbReference>
<organism evidence="11 12">
    <name type="scientific">Salinibacter ruber</name>
    <dbReference type="NCBI Taxonomy" id="146919"/>
    <lineage>
        <taxon>Bacteria</taxon>
        <taxon>Pseudomonadati</taxon>
        <taxon>Rhodothermota</taxon>
        <taxon>Rhodothermia</taxon>
        <taxon>Rhodothermales</taxon>
        <taxon>Salinibacteraceae</taxon>
        <taxon>Salinibacter</taxon>
    </lineage>
</organism>
<evidence type="ECO:0000256" key="2">
    <source>
        <dbReference type="ARBA" id="ARBA00012438"/>
    </source>
</evidence>
<dbReference type="InterPro" id="IPR036097">
    <property type="entry name" value="HisK_dim/P_sf"/>
</dbReference>
<gene>
    <name evidence="11" type="ORF">GGP82_003161</name>
</gene>
<dbReference type="InterPro" id="IPR000700">
    <property type="entry name" value="PAS-assoc_C"/>
</dbReference>
<dbReference type="SUPFAM" id="SSF55874">
    <property type="entry name" value="ATPase domain of HSP90 chaperone/DNA topoisomerase II/histidine kinase"/>
    <property type="match status" value="1"/>
</dbReference>
<dbReference type="SUPFAM" id="SSF47384">
    <property type="entry name" value="Homodimeric domain of signal transducing histidine kinase"/>
    <property type="match status" value="1"/>
</dbReference>
<protein>
    <recommendedName>
        <fullName evidence="2">histidine kinase</fullName>
        <ecNumber evidence="2">2.7.13.3</ecNumber>
    </recommendedName>
</protein>
<evidence type="ECO:0000256" key="5">
    <source>
        <dbReference type="ARBA" id="ARBA00022777"/>
    </source>
</evidence>
<dbReference type="SMART" id="SM00091">
    <property type="entry name" value="PAS"/>
    <property type="match status" value="5"/>
</dbReference>
<evidence type="ECO:0000259" key="9">
    <source>
        <dbReference type="PROSITE" id="PS50112"/>
    </source>
</evidence>
<keyword evidence="3" id="KW-0597">Phosphoprotein</keyword>
<evidence type="ECO:0000313" key="12">
    <source>
        <dbReference type="Proteomes" id="UP001155034"/>
    </source>
</evidence>
<dbReference type="InterPro" id="IPR013656">
    <property type="entry name" value="PAS_4"/>
</dbReference>
<dbReference type="PANTHER" id="PTHR43304:SF1">
    <property type="entry name" value="PAC DOMAIN-CONTAINING PROTEIN"/>
    <property type="match status" value="1"/>
</dbReference>